<dbReference type="Pfam" id="PF08882">
    <property type="entry name" value="Acetone_carb_G"/>
    <property type="match status" value="1"/>
</dbReference>
<dbReference type="EMBL" id="CABPRZ010000005">
    <property type="protein sequence ID" value="VVD89707.1"/>
    <property type="molecule type" value="Genomic_DNA"/>
</dbReference>
<dbReference type="RefSeq" id="WP_150696435.1">
    <property type="nucleotide sequence ID" value="NZ_CABPRZ010000005.1"/>
</dbReference>
<sequence>MSTQRISETLVGDGNRVACRACGHALARAGTAWKPHASLTTVRVKDLPGASCATNALLVLRRFSCPSCGSLLDTETALPDDPFLNDVVAM</sequence>
<evidence type="ECO:0000313" key="2">
    <source>
        <dbReference type="Proteomes" id="UP000414233"/>
    </source>
</evidence>
<dbReference type="OrthoDB" id="8688459at2"/>
<keyword evidence="2" id="KW-1185">Reference proteome</keyword>
<evidence type="ECO:0000313" key="1">
    <source>
        <dbReference type="EMBL" id="VVD89707.1"/>
    </source>
</evidence>
<gene>
    <name evidence="1" type="ORF">PTE30175_01488</name>
</gene>
<proteinExistence type="predicted"/>
<protein>
    <submittedName>
        <fullName evidence="1">Uncharacterized protein</fullName>
    </submittedName>
</protein>
<dbReference type="Proteomes" id="UP000414233">
    <property type="component" value="Unassembled WGS sequence"/>
</dbReference>
<accession>A0A5E4TPH3</accession>
<dbReference type="AlphaFoldDB" id="A0A5E4TPH3"/>
<reference evidence="1 2" key="1">
    <citation type="submission" date="2019-08" db="EMBL/GenBank/DDBJ databases">
        <authorList>
            <person name="Peeters C."/>
        </authorList>
    </citation>
    <scope>NUCLEOTIDE SEQUENCE [LARGE SCALE GENOMIC DNA]</scope>
    <source>
        <strain evidence="1 2">LMG 30175</strain>
    </source>
</reference>
<organism evidence="1 2">
    <name type="scientific">Pandoraea terrae</name>
    <dbReference type="NCBI Taxonomy" id="1537710"/>
    <lineage>
        <taxon>Bacteria</taxon>
        <taxon>Pseudomonadati</taxon>
        <taxon>Pseudomonadota</taxon>
        <taxon>Betaproteobacteria</taxon>
        <taxon>Burkholderiales</taxon>
        <taxon>Burkholderiaceae</taxon>
        <taxon>Pandoraea</taxon>
    </lineage>
</organism>
<dbReference type="InterPro" id="IPR016750">
    <property type="entry name" value="Aceto_COase_bsu/gsu"/>
</dbReference>
<name>A0A5E4TPH3_9BURK</name>